<feature type="compositionally biased region" description="Low complexity" evidence="1">
    <location>
        <begin position="23"/>
        <end position="42"/>
    </location>
</feature>
<dbReference type="InterPro" id="IPR051681">
    <property type="entry name" value="Ser/Thr_Kinases-Pseudokinases"/>
</dbReference>
<gene>
    <name evidence="3" type="ORF">TCHU04912_LOCUS5916</name>
</gene>
<dbReference type="GO" id="GO:0005524">
    <property type="term" value="F:ATP binding"/>
    <property type="evidence" value="ECO:0007669"/>
    <property type="project" value="InterPro"/>
</dbReference>
<accession>A0A7S1X1C8</accession>
<name>A0A7S1X1C8_9CHLO</name>
<dbReference type="SUPFAM" id="SSF56112">
    <property type="entry name" value="Protein kinase-like (PK-like)"/>
    <property type="match status" value="1"/>
</dbReference>
<dbReference type="EMBL" id="HBGG01011610">
    <property type="protein sequence ID" value="CAD9203681.1"/>
    <property type="molecule type" value="Transcribed_RNA"/>
</dbReference>
<dbReference type="AlphaFoldDB" id="A0A7S1X1C8"/>
<feature type="region of interest" description="Disordered" evidence="1">
    <location>
        <begin position="326"/>
        <end position="435"/>
    </location>
</feature>
<dbReference type="InterPro" id="IPR008271">
    <property type="entry name" value="Ser/Thr_kinase_AS"/>
</dbReference>
<dbReference type="GO" id="GO:0004674">
    <property type="term" value="F:protein serine/threonine kinase activity"/>
    <property type="evidence" value="ECO:0007669"/>
    <property type="project" value="TreeGrafter"/>
</dbReference>
<dbReference type="Gene3D" id="1.10.510.10">
    <property type="entry name" value="Transferase(Phosphotransferase) domain 1"/>
    <property type="match status" value="1"/>
</dbReference>
<feature type="region of interest" description="Disordered" evidence="1">
    <location>
        <begin position="23"/>
        <end position="46"/>
    </location>
</feature>
<sequence>MAHPNLVQTYSYEMVSRDIAAAPRPSTSASSSNSEPTVSASAVGATHDPSLGADAILDAAAKEDELTEENVSKGGGASYQEARLIQELCDQKTLRHNLDRSTLCLPEQPLPNVGLALVLAHDIACGLEHIHSHNIIHGDLKALNVLLTSSTRRPLVPEPGLPNVIAKVTDFGLSAKLAIEQTHVSNVHSGTATHMAPEIILAGQLSKGSDIYAFGMILYELFSGRRPFEGLNMQQVVHQVTTLGRRPVFPPPVPRGVVELACVCWGPAAQRPTADAIVATLDKLVMNYRRDVLRWQSQAGGNAGVDSDGGKGLPILNAAQTGTLSLRALPPSRSPDSSWESVAMGQLPSVSEEGRGSESRPGQRVSCEKRAARGSNDISSEVDIKALQMGGASPPAVSGMLANNQRRRRNSSSRAELQHQQQALKDGGERPTSLG</sequence>
<dbReference type="InterPro" id="IPR000719">
    <property type="entry name" value="Prot_kinase_dom"/>
</dbReference>
<reference evidence="3" key="1">
    <citation type="submission" date="2021-01" db="EMBL/GenBank/DDBJ databases">
        <authorList>
            <person name="Corre E."/>
            <person name="Pelletier E."/>
            <person name="Niang G."/>
            <person name="Scheremetjew M."/>
            <person name="Finn R."/>
            <person name="Kale V."/>
            <person name="Holt S."/>
            <person name="Cochrane G."/>
            <person name="Meng A."/>
            <person name="Brown T."/>
            <person name="Cohen L."/>
        </authorList>
    </citation>
    <scope>NUCLEOTIDE SEQUENCE</scope>
    <source>
        <strain evidence="3">PLY429</strain>
    </source>
</reference>
<evidence type="ECO:0000259" key="2">
    <source>
        <dbReference type="PROSITE" id="PS50011"/>
    </source>
</evidence>
<evidence type="ECO:0000256" key="1">
    <source>
        <dbReference type="SAM" id="MobiDB-lite"/>
    </source>
</evidence>
<dbReference type="PANTHER" id="PTHR44329:SF214">
    <property type="entry name" value="PROTEIN KINASE DOMAIN-CONTAINING PROTEIN"/>
    <property type="match status" value="1"/>
</dbReference>
<dbReference type="InterPro" id="IPR001245">
    <property type="entry name" value="Ser-Thr/Tyr_kinase_cat_dom"/>
</dbReference>
<evidence type="ECO:0000313" key="3">
    <source>
        <dbReference type="EMBL" id="CAD9203681.1"/>
    </source>
</evidence>
<dbReference type="PROSITE" id="PS00108">
    <property type="entry name" value="PROTEIN_KINASE_ST"/>
    <property type="match status" value="1"/>
</dbReference>
<dbReference type="PANTHER" id="PTHR44329">
    <property type="entry name" value="SERINE/THREONINE-PROTEIN KINASE TNNI3K-RELATED"/>
    <property type="match status" value="1"/>
</dbReference>
<proteinExistence type="predicted"/>
<dbReference type="Pfam" id="PF07714">
    <property type="entry name" value="PK_Tyr_Ser-Thr"/>
    <property type="match status" value="1"/>
</dbReference>
<dbReference type="SMART" id="SM00220">
    <property type="entry name" value="S_TKc"/>
    <property type="match status" value="1"/>
</dbReference>
<feature type="domain" description="Protein kinase" evidence="2">
    <location>
        <begin position="1"/>
        <end position="285"/>
    </location>
</feature>
<dbReference type="InterPro" id="IPR011009">
    <property type="entry name" value="Kinase-like_dom_sf"/>
</dbReference>
<dbReference type="PROSITE" id="PS50011">
    <property type="entry name" value="PROTEIN_KINASE_DOM"/>
    <property type="match status" value="1"/>
</dbReference>
<protein>
    <recommendedName>
        <fullName evidence="2">Protein kinase domain-containing protein</fullName>
    </recommendedName>
</protein>
<organism evidence="3">
    <name type="scientific">Tetraselmis chuii</name>
    <dbReference type="NCBI Taxonomy" id="63592"/>
    <lineage>
        <taxon>Eukaryota</taxon>
        <taxon>Viridiplantae</taxon>
        <taxon>Chlorophyta</taxon>
        <taxon>core chlorophytes</taxon>
        <taxon>Chlorodendrophyceae</taxon>
        <taxon>Chlorodendrales</taxon>
        <taxon>Chlorodendraceae</taxon>
        <taxon>Tetraselmis</taxon>
    </lineage>
</organism>